<evidence type="ECO:0000313" key="1">
    <source>
        <dbReference type="EMBL" id="BAT79367.1"/>
    </source>
</evidence>
<evidence type="ECO:0000313" key="2">
    <source>
        <dbReference type="Proteomes" id="UP000291084"/>
    </source>
</evidence>
<dbReference type="OrthoDB" id="1426925at2759"/>
<reference evidence="1 2" key="1">
    <citation type="journal article" date="2015" name="Sci. Rep.">
        <title>The power of single molecule real-time sequencing technology in the de novo assembly of a eukaryotic genome.</title>
        <authorList>
            <person name="Sakai H."/>
            <person name="Naito K."/>
            <person name="Ogiso-Tanaka E."/>
            <person name="Takahashi Y."/>
            <person name="Iseki K."/>
            <person name="Muto C."/>
            <person name="Satou K."/>
            <person name="Teruya K."/>
            <person name="Shiroma A."/>
            <person name="Shimoji M."/>
            <person name="Hirano T."/>
            <person name="Itoh T."/>
            <person name="Kaga A."/>
            <person name="Tomooka N."/>
        </authorList>
    </citation>
    <scope>NUCLEOTIDE SEQUENCE [LARGE SCALE GENOMIC DNA]</scope>
    <source>
        <strain evidence="2">cv. Shumari</strain>
    </source>
</reference>
<keyword evidence="2" id="KW-1185">Reference proteome</keyword>
<dbReference type="Proteomes" id="UP000291084">
    <property type="component" value="Chromosome 2"/>
</dbReference>
<sequence length="102" mass="12104">MPKVESYLSKVIFHISTSNYYLPKEKDEPLRAFMKTFTKLPLKISNLNPKFILHYMITTLKSNPFVDDLCMMSPKSMDELRLKIAKFMHLEEVKEYRSKVRA</sequence>
<gene>
    <name evidence="1" type="primary">Vigan.02G224300</name>
    <name evidence="1" type="ORF">VIGAN_02224300</name>
</gene>
<organism evidence="1 2">
    <name type="scientific">Vigna angularis var. angularis</name>
    <dbReference type="NCBI Taxonomy" id="157739"/>
    <lineage>
        <taxon>Eukaryota</taxon>
        <taxon>Viridiplantae</taxon>
        <taxon>Streptophyta</taxon>
        <taxon>Embryophyta</taxon>
        <taxon>Tracheophyta</taxon>
        <taxon>Spermatophyta</taxon>
        <taxon>Magnoliopsida</taxon>
        <taxon>eudicotyledons</taxon>
        <taxon>Gunneridae</taxon>
        <taxon>Pentapetalae</taxon>
        <taxon>rosids</taxon>
        <taxon>fabids</taxon>
        <taxon>Fabales</taxon>
        <taxon>Fabaceae</taxon>
        <taxon>Papilionoideae</taxon>
        <taxon>50 kb inversion clade</taxon>
        <taxon>NPAAA clade</taxon>
        <taxon>indigoferoid/millettioid clade</taxon>
        <taxon>Phaseoleae</taxon>
        <taxon>Vigna</taxon>
    </lineage>
</organism>
<proteinExistence type="predicted"/>
<name>A0A0S3RFN0_PHAAN</name>
<protein>
    <submittedName>
        <fullName evidence="1">Uncharacterized protein</fullName>
    </submittedName>
</protein>
<dbReference type="EMBL" id="AP015035">
    <property type="protein sequence ID" value="BAT79367.1"/>
    <property type="molecule type" value="Genomic_DNA"/>
</dbReference>
<dbReference type="AlphaFoldDB" id="A0A0S3RFN0"/>
<accession>A0A0S3RFN0</accession>